<evidence type="ECO:0000313" key="1">
    <source>
        <dbReference type="EMBL" id="OCT55655.1"/>
    </source>
</evidence>
<reference evidence="1" key="1">
    <citation type="submission" date="2016-05" db="EMBL/GenBank/DDBJ databases">
        <title>WGS assembly of Xenopus laevis.</title>
        <authorList>
            <person name="Session A."/>
            <person name="Uno Y."/>
            <person name="Kwon T."/>
            <person name="Chapman J."/>
            <person name="Toyoda A."/>
            <person name="Takahashi S."/>
            <person name="Fukui A."/>
            <person name="Hikosaka A."/>
            <person name="Putnam N."/>
            <person name="Stites J."/>
            <person name="Van Heeringen S."/>
            <person name="Quigley I."/>
            <person name="Heinz S."/>
            <person name="Hellsten U."/>
            <person name="Lyons J."/>
            <person name="Suzuki A."/>
            <person name="Kondo M."/>
            <person name="Ogino H."/>
            <person name="Ochi H."/>
            <person name="Bogdanovic O."/>
            <person name="Lister R."/>
            <person name="Georgiou G."/>
            <person name="Paranjpe S."/>
            <person name="Van Kruijsbergen I."/>
            <person name="Mozaffari S."/>
            <person name="Shu S."/>
            <person name="Schmutz J."/>
            <person name="Jenkins J."/>
            <person name="Grimwood J."/>
            <person name="Carlson J."/>
            <person name="Mitros T."/>
            <person name="Simakov O."/>
            <person name="Heald R."/>
            <person name="Miller K."/>
            <person name="Haudenschild C."/>
            <person name="Kuroki Y."/>
            <person name="Tanaka T."/>
            <person name="Michiue T."/>
            <person name="Watanabe M."/>
            <person name="Kinoshita T."/>
            <person name="Ohta Y."/>
            <person name="Mawaribuchi S."/>
            <person name="Suzuki Y."/>
            <person name="Haramoto Y."/>
            <person name="Yamamoto T."/>
            <person name="Takagi C."/>
            <person name="Kitzman J."/>
            <person name="Shendure J."/>
            <person name="Nakayama T."/>
            <person name="Izutsu Y."/>
            <person name="Robert J."/>
            <person name="Dichmann D."/>
            <person name="Flajnik M."/>
            <person name="Houston D."/>
            <person name="Marcotte E."/>
            <person name="Wallingford J."/>
            <person name="Ito Y."/>
            <person name="Asashima M."/>
            <person name="Ueno N."/>
            <person name="Matsuda Y."/>
            <person name="Jan Veenstra G."/>
            <person name="Fujiyama A."/>
            <person name="Harland R."/>
            <person name="Taira M."/>
            <person name="Rokhsar D.S."/>
        </authorList>
    </citation>
    <scope>NUCLEOTIDE SEQUENCE</scope>
    <source>
        <strain evidence="1">J</strain>
        <tissue evidence="1">Blood</tissue>
    </source>
</reference>
<name>A0A974GYL2_XENLA</name>
<organism evidence="1">
    <name type="scientific">Xenopus laevis</name>
    <name type="common">African clawed frog</name>
    <dbReference type="NCBI Taxonomy" id="8355"/>
    <lineage>
        <taxon>Eukaryota</taxon>
        <taxon>Metazoa</taxon>
        <taxon>Chordata</taxon>
        <taxon>Craniata</taxon>
        <taxon>Vertebrata</taxon>
        <taxon>Euteleostomi</taxon>
        <taxon>Amphibia</taxon>
        <taxon>Batrachia</taxon>
        <taxon>Anura</taxon>
        <taxon>Pipoidea</taxon>
        <taxon>Pipidae</taxon>
        <taxon>Xenopodinae</taxon>
        <taxon>Xenopus</taxon>
        <taxon>Xenopus</taxon>
    </lineage>
</organism>
<accession>A0A974GYL2</accession>
<dbReference type="EMBL" id="KV478829">
    <property type="protein sequence ID" value="OCT55655.1"/>
    <property type="molecule type" value="Genomic_DNA"/>
</dbReference>
<dbReference type="AlphaFoldDB" id="A0A974GYL2"/>
<dbReference type="Proteomes" id="UP000694892">
    <property type="component" value="Unassembled WGS sequence"/>
</dbReference>
<sequence length="68" mass="7856">MGVCIRLSLQIMYISIPLLPEEVLVRLSLSVIAPLINIANMEQSARCDYSMRRDKRVYSSRMIEERAL</sequence>
<protein>
    <submittedName>
        <fullName evidence="1">Uncharacterized protein</fullName>
    </submittedName>
</protein>
<gene>
    <name evidence="1" type="ORF">XELAEV_18000264mg</name>
</gene>
<proteinExistence type="predicted"/>